<accession>A0A5N5T7X8</accession>
<keyword evidence="2" id="KW-0732">Signal</keyword>
<evidence type="ECO:0000313" key="3">
    <source>
        <dbReference type="EMBL" id="KAB7502696.1"/>
    </source>
</evidence>
<keyword evidence="4" id="KW-1185">Reference proteome</keyword>
<feature type="compositionally biased region" description="Basic and acidic residues" evidence="1">
    <location>
        <begin position="94"/>
        <end position="103"/>
    </location>
</feature>
<reference evidence="3 4" key="1">
    <citation type="journal article" date="2019" name="PLoS Biol.">
        <title>Sex chromosomes control vertical transmission of feminizing Wolbachia symbionts in an isopod.</title>
        <authorList>
            <person name="Becking T."/>
            <person name="Chebbi M.A."/>
            <person name="Giraud I."/>
            <person name="Moumen B."/>
            <person name="Laverre T."/>
            <person name="Caubet Y."/>
            <person name="Peccoud J."/>
            <person name="Gilbert C."/>
            <person name="Cordaux R."/>
        </authorList>
    </citation>
    <scope>NUCLEOTIDE SEQUENCE [LARGE SCALE GENOMIC DNA]</scope>
    <source>
        <strain evidence="3">ANa2</strain>
        <tissue evidence="3">Whole body excluding digestive tract and cuticle</tissue>
    </source>
</reference>
<evidence type="ECO:0000313" key="4">
    <source>
        <dbReference type="Proteomes" id="UP000326759"/>
    </source>
</evidence>
<dbReference type="EMBL" id="SEYY01006949">
    <property type="protein sequence ID" value="KAB7502696.1"/>
    <property type="molecule type" value="Genomic_DNA"/>
</dbReference>
<feature type="signal peptide" evidence="2">
    <location>
        <begin position="1"/>
        <end position="23"/>
    </location>
</feature>
<evidence type="ECO:0000256" key="1">
    <source>
        <dbReference type="SAM" id="MobiDB-lite"/>
    </source>
</evidence>
<protein>
    <recommendedName>
        <fullName evidence="5">C-type lectin domain-containing protein</fullName>
    </recommendedName>
</protein>
<evidence type="ECO:0008006" key="5">
    <source>
        <dbReference type="Google" id="ProtNLM"/>
    </source>
</evidence>
<feature type="chain" id="PRO_5024330860" description="C-type lectin domain-containing protein" evidence="2">
    <location>
        <begin position="24"/>
        <end position="240"/>
    </location>
</feature>
<dbReference type="Proteomes" id="UP000326759">
    <property type="component" value="Unassembled WGS sequence"/>
</dbReference>
<dbReference type="InterPro" id="IPR016186">
    <property type="entry name" value="C-type_lectin-like/link_sf"/>
</dbReference>
<dbReference type="AlphaFoldDB" id="A0A5N5T7X8"/>
<organism evidence="3 4">
    <name type="scientific">Armadillidium nasatum</name>
    <dbReference type="NCBI Taxonomy" id="96803"/>
    <lineage>
        <taxon>Eukaryota</taxon>
        <taxon>Metazoa</taxon>
        <taxon>Ecdysozoa</taxon>
        <taxon>Arthropoda</taxon>
        <taxon>Crustacea</taxon>
        <taxon>Multicrustacea</taxon>
        <taxon>Malacostraca</taxon>
        <taxon>Eumalacostraca</taxon>
        <taxon>Peracarida</taxon>
        <taxon>Isopoda</taxon>
        <taxon>Oniscidea</taxon>
        <taxon>Crinocheta</taxon>
        <taxon>Armadillidiidae</taxon>
        <taxon>Armadillidium</taxon>
    </lineage>
</organism>
<proteinExistence type="predicted"/>
<gene>
    <name evidence="3" type="ORF">Anas_01058</name>
</gene>
<sequence length="240" mass="27560">MNIMWNCLIAILISIFMVKVTEVCLFRRVRKCPRRLLQSGADWDAEPNGGPNENCAQLSSSDQYYFHDEDCQLGTGSPLCQKDPVQETGQYPESHPESSESKEKGFYSEDTYCPENFTYIGKSCFYFGIDKKKYTFEDSSAFCQSINAELPVLKDCLEFQELVEEIENNCNVINILYNKKSQRRMEKQNQAEVKPKTVPSFIRTIDITSMTVNATRVPRFCAKRLPSLIPRQMGIHNTVN</sequence>
<dbReference type="Gene3D" id="3.10.100.10">
    <property type="entry name" value="Mannose-Binding Protein A, subunit A"/>
    <property type="match status" value="1"/>
</dbReference>
<comment type="caution">
    <text evidence="3">The sequence shown here is derived from an EMBL/GenBank/DDBJ whole genome shotgun (WGS) entry which is preliminary data.</text>
</comment>
<dbReference type="InterPro" id="IPR016187">
    <property type="entry name" value="CTDL_fold"/>
</dbReference>
<dbReference type="SUPFAM" id="SSF56436">
    <property type="entry name" value="C-type lectin-like"/>
    <property type="match status" value="1"/>
</dbReference>
<evidence type="ECO:0000256" key="2">
    <source>
        <dbReference type="SAM" id="SignalP"/>
    </source>
</evidence>
<name>A0A5N5T7X8_9CRUS</name>
<feature type="region of interest" description="Disordered" evidence="1">
    <location>
        <begin position="84"/>
        <end position="103"/>
    </location>
</feature>